<dbReference type="EMBL" id="UFTJ01000005">
    <property type="protein sequence ID" value="SUV53122.1"/>
    <property type="molecule type" value="Genomic_DNA"/>
</dbReference>
<accession>A0A380ZUU5</accession>
<name>A0A380ZUU5_9FLAO</name>
<dbReference type="AlphaFoldDB" id="A0A380ZUU5"/>
<evidence type="ECO:0000313" key="1">
    <source>
        <dbReference type="EMBL" id="SUV53122.1"/>
    </source>
</evidence>
<dbReference type="Proteomes" id="UP000255515">
    <property type="component" value="Unassembled WGS sequence"/>
</dbReference>
<reference evidence="1 2" key="1">
    <citation type="submission" date="2018-06" db="EMBL/GenBank/DDBJ databases">
        <authorList>
            <consortium name="Pathogen Informatics"/>
            <person name="Doyle S."/>
        </authorList>
    </citation>
    <scope>NUCLEOTIDE SEQUENCE [LARGE SCALE GENOMIC DNA]</scope>
    <source>
        <strain evidence="1 2">NCTC11661</strain>
    </source>
</reference>
<gene>
    <name evidence="1" type="ORF">NCTC11661_02269</name>
</gene>
<dbReference type="RefSeq" id="WP_002688567.1">
    <property type="nucleotide sequence ID" value="NZ_UFTJ01000005.1"/>
</dbReference>
<evidence type="ECO:0000313" key="2">
    <source>
        <dbReference type="Proteomes" id="UP000255515"/>
    </source>
</evidence>
<protein>
    <submittedName>
        <fullName evidence="1">Uncharacterized protein</fullName>
    </submittedName>
</protein>
<proteinExistence type="predicted"/>
<organism evidence="1 2">
    <name type="scientific">Bergeyella zoohelcum</name>
    <dbReference type="NCBI Taxonomy" id="1015"/>
    <lineage>
        <taxon>Bacteria</taxon>
        <taxon>Pseudomonadati</taxon>
        <taxon>Bacteroidota</taxon>
        <taxon>Flavobacteriia</taxon>
        <taxon>Flavobacteriales</taxon>
        <taxon>Weeksellaceae</taxon>
        <taxon>Bergeyella</taxon>
    </lineage>
</organism>
<sequence>MITPSRIKEKIKTAFRRQSEQEDYETALDQISEDLANAICEEILELVVTVPAGIKVATTGTATAQTGATTEIKIAELS</sequence>